<dbReference type="InterPro" id="IPR000587">
    <property type="entry name" value="Creatinase_N"/>
</dbReference>
<keyword evidence="3" id="KW-0031">Aminopeptidase</keyword>
<dbReference type="InterPro" id="IPR036005">
    <property type="entry name" value="Creatinase/aminopeptidase-like"/>
</dbReference>
<keyword evidence="3" id="KW-0645">Protease</keyword>
<dbReference type="PANTHER" id="PTHR46112">
    <property type="entry name" value="AMINOPEPTIDASE"/>
    <property type="match status" value="1"/>
</dbReference>
<dbReference type="Gene3D" id="3.90.230.10">
    <property type="entry name" value="Creatinase/methionine aminopeptidase superfamily"/>
    <property type="match status" value="1"/>
</dbReference>
<dbReference type="InterPro" id="IPR050659">
    <property type="entry name" value="Peptidase_M24B"/>
</dbReference>
<evidence type="ECO:0000313" key="3">
    <source>
        <dbReference type="EMBL" id="TQR44387.1"/>
    </source>
</evidence>
<dbReference type="Pfam" id="PF00557">
    <property type="entry name" value="Peptidase_M24"/>
    <property type="match status" value="1"/>
</dbReference>
<comment type="caution">
    <text evidence="3">The sequence shown here is derived from an EMBL/GenBank/DDBJ whole genome shotgun (WGS) entry which is preliminary data.</text>
</comment>
<keyword evidence="4" id="KW-1185">Reference proteome</keyword>
<organism evidence="3 4">
    <name type="scientific">Paenibacillus popilliae</name>
    <name type="common">Bacillus popilliae</name>
    <dbReference type="NCBI Taxonomy" id="78057"/>
    <lineage>
        <taxon>Bacteria</taxon>
        <taxon>Bacillati</taxon>
        <taxon>Bacillota</taxon>
        <taxon>Bacilli</taxon>
        <taxon>Bacillales</taxon>
        <taxon>Paenibacillaceae</taxon>
        <taxon>Paenibacillus</taxon>
    </lineage>
</organism>
<dbReference type="SUPFAM" id="SSF53092">
    <property type="entry name" value="Creatinase/prolidase N-terminal domain"/>
    <property type="match status" value="1"/>
</dbReference>
<evidence type="ECO:0000259" key="2">
    <source>
        <dbReference type="Pfam" id="PF01321"/>
    </source>
</evidence>
<proteinExistence type="predicted"/>
<gene>
    <name evidence="3" type="ORF">C7Y44_14700</name>
</gene>
<dbReference type="EMBL" id="SADY01000004">
    <property type="protein sequence ID" value="TQR44387.1"/>
    <property type="molecule type" value="Genomic_DNA"/>
</dbReference>
<dbReference type="Gene3D" id="3.40.350.10">
    <property type="entry name" value="Creatinase/prolidase N-terminal domain"/>
    <property type="match status" value="1"/>
</dbReference>
<accession>A0ABY3APE1</accession>
<name>A0ABY3APE1_PAEPP</name>
<sequence length="379" mass="42920">MRKGGIRMLKQELETRIAKLKAKMEVKGYDAYVVSSQEDIWYYTNITYSPEERPFFIVISLDSKPTLVVPKLEEAHVQKGILDTDIVSYWDYPSPVGENWFERLRDVLQKFQHIGVEANIPAEHYVRIQGSHVELCHFVAAERQIKSDYELERIRFCANIADRTMLDIFKKASRETMVLEMSALAQIPQVELIKTKQLDPLNTNLLAVVWPAPESAMPHGVPDIYKKVGDGPNVAMTYYRINGYASECERTFFLGNPTKEETELFQHMMNARKAALSVLKPGVNAKEVDLAARNYLAQYGLIGNLLHRTGHGIGLSNHEAPFVAEGSDEVLTENMVISIEPGIYVEGVGGFRHSDTVLITKDGYELLTRAPIELDELIF</sequence>
<evidence type="ECO:0000259" key="1">
    <source>
        <dbReference type="Pfam" id="PF00557"/>
    </source>
</evidence>
<feature type="domain" description="Peptidase M24" evidence="1">
    <location>
        <begin position="153"/>
        <end position="361"/>
    </location>
</feature>
<dbReference type="SUPFAM" id="SSF55920">
    <property type="entry name" value="Creatinase/aminopeptidase"/>
    <property type="match status" value="1"/>
</dbReference>
<keyword evidence="3" id="KW-0378">Hydrolase</keyword>
<reference evidence="3 4" key="1">
    <citation type="submission" date="2018-03" db="EMBL/GenBank/DDBJ databases">
        <title>Aerobic endospore-forming bacteria genome sequencing and assembly.</title>
        <authorList>
            <person name="Cavalcante D.A."/>
            <person name="Driks A."/>
            <person name="Putonti C."/>
            <person name="De-Souza M.T."/>
        </authorList>
    </citation>
    <scope>NUCLEOTIDE SEQUENCE [LARGE SCALE GENOMIC DNA]</scope>
    <source>
        <strain evidence="3 4">SDF0028</strain>
    </source>
</reference>
<dbReference type="Pfam" id="PF01321">
    <property type="entry name" value="Creatinase_N"/>
    <property type="match status" value="1"/>
</dbReference>
<dbReference type="Proteomes" id="UP000316208">
    <property type="component" value="Unassembled WGS sequence"/>
</dbReference>
<dbReference type="InterPro" id="IPR029149">
    <property type="entry name" value="Creatin/AminoP/Spt16_N"/>
</dbReference>
<protein>
    <submittedName>
        <fullName evidence="3">Aminopeptidase P family protein</fullName>
    </submittedName>
</protein>
<dbReference type="PANTHER" id="PTHR46112:SF2">
    <property type="entry name" value="XAA-PRO AMINOPEPTIDASE P-RELATED"/>
    <property type="match status" value="1"/>
</dbReference>
<dbReference type="InterPro" id="IPR000994">
    <property type="entry name" value="Pept_M24"/>
</dbReference>
<feature type="domain" description="Creatinase N-terminal" evidence="2">
    <location>
        <begin position="16"/>
        <end position="132"/>
    </location>
</feature>
<evidence type="ECO:0000313" key="4">
    <source>
        <dbReference type="Proteomes" id="UP000316208"/>
    </source>
</evidence>
<dbReference type="GO" id="GO:0004177">
    <property type="term" value="F:aminopeptidase activity"/>
    <property type="evidence" value="ECO:0007669"/>
    <property type="project" value="UniProtKB-KW"/>
</dbReference>